<dbReference type="Pfam" id="PF02600">
    <property type="entry name" value="DsbB"/>
    <property type="match status" value="1"/>
</dbReference>
<dbReference type="InterPro" id="IPR003752">
    <property type="entry name" value="DiS_bond_form_DsbB/BdbC"/>
</dbReference>
<dbReference type="Proteomes" id="UP000463975">
    <property type="component" value="Chromosome"/>
</dbReference>
<evidence type="ECO:0000256" key="1">
    <source>
        <dbReference type="ARBA" id="ARBA00004141"/>
    </source>
</evidence>
<gene>
    <name evidence="6" type="ORF">GT348_00065</name>
</gene>
<dbReference type="RefSeq" id="WP_160618019.1">
    <property type="nucleotide sequence ID" value="NZ_CP092734.1"/>
</dbReference>
<keyword evidence="3 5" id="KW-1133">Transmembrane helix</keyword>
<dbReference type="SUPFAM" id="SSF158442">
    <property type="entry name" value="DsbB-like"/>
    <property type="match status" value="1"/>
</dbReference>
<dbReference type="Gene3D" id="1.20.1550.10">
    <property type="entry name" value="DsbB-like"/>
    <property type="match status" value="1"/>
</dbReference>
<dbReference type="GO" id="GO:0016020">
    <property type="term" value="C:membrane"/>
    <property type="evidence" value="ECO:0007669"/>
    <property type="project" value="UniProtKB-SubCell"/>
</dbReference>
<dbReference type="InterPro" id="IPR023380">
    <property type="entry name" value="DsbB-like_sf"/>
</dbReference>
<proteinExistence type="predicted"/>
<dbReference type="GO" id="GO:0006457">
    <property type="term" value="P:protein folding"/>
    <property type="evidence" value="ECO:0007669"/>
    <property type="project" value="InterPro"/>
</dbReference>
<feature type="transmembrane region" description="Helical" evidence="5">
    <location>
        <begin position="148"/>
        <end position="167"/>
    </location>
</feature>
<feature type="transmembrane region" description="Helical" evidence="5">
    <location>
        <begin position="74"/>
        <end position="94"/>
    </location>
</feature>
<dbReference type="KEGG" id="bomb:GT348_00065"/>
<evidence type="ECO:0000313" key="6">
    <source>
        <dbReference type="EMBL" id="QHI94941.1"/>
    </source>
</evidence>
<evidence type="ECO:0000256" key="2">
    <source>
        <dbReference type="ARBA" id="ARBA00022692"/>
    </source>
</evidence>
<evidence type="ECO:0000256" key="5">
    <source>
        <dbReference type="SAM" id="Phobius"/>
    </source>
</evidence>
<keyword evidence="4 5" id="KW-0472">Membrane</keyword>
<evidence type="ECO:0000256" key="4">
    <source>
        <dbReference type="ARBA" id="ARBA00023136"/>
    </source>
</evidence>
<dbReference type="GO" id="GO:0015035">
    <property type="term" value="F:protein-disulfide reductase activity"/>
    <property type="evidence" value="ECO:0007669"/>
    <property type="project" value="InterPro"/>
</dbReference>
<sequence length="177" mass="19861">MLMTGKRDFRRVRVVGGVFILSGLFALLAAYGAERFLHMVPCELCLWERRPWRVLIALGALTLVLSPRYARWPIIGGILCLALSVILSVIHIGVEQGLWRSPAPSCHMVVTHSDKASDWLNHLPVHPLKPCDLPDFPFGLPVSMTTLSGIYALIVFVLALKIAIRVFRRVRRDQKKG</sequence>
<keyword evidence="7" id="KW-1185">Reference proteome</keyword>
<name>A0A6P1NJA4_9PROT</name>
<reference evidence="6 7" key="1">
    <citation type="submission" date="2020-01" db="EMBL/GenBank/DDBJ databases">
        <title>Genome sequencing of strain KACC 21507.</title>
        <authorList>
            <person name="Heo J."/>
            <person name="Kim S.-J."/>
            <person name="Kim J.-S."/>
            <person name="Hong S.-B."/>
            <person name="Kwon S.-W."/>
        </authorList>
    </citation>
    <scope>NUCLEOTIDE SEQUENCE [LARGE SCALE GENOMIC DNA]</scope>
    <source>
        <strain evidence="6 7">KACC 21507</strain>
    </source>
</reference>
<comment type="subcellular location">
    <subcellularLocation>
        <location evidence="1">Membrane</location>
        <topology evidence="1">Multi-pass membrane protein</topology>
    </subcellularLocation>
</comment>
<keyword evidence="2 5" id="KW-0812">Transmembrane</keyword>
<feature type="transmembrane region" description="Helical" evidence="5">
    <location>
        <begin position="12"/>
        <end position="31"/>
    </location>
</feature>
<feature type="transmembrane region" description="Helical" evidence="5">
    <location>
        <begin position="51"/>
        <end position="67"/>
    </location>
</feature>
<evidence type="ECO:0000313" key="7">
    <source>
        <dbReference type="Proteomes" id="UP000463975"/>
    </source>
</evidence>
<protein>
    <submittedName>
        <fullName evidence="6">Disulfide bond formation protein B</fullName>
    </submittedName>
</protein>
<organism evidence="6 7">
    <name type="scientific">Aristophania vespae</name>
    <dbReference type="NCBI Taxonomy" id="2697033"/>
    <lineage>
        <taxon>Bacteria</taxon>
        <taxon>Pseudomonadati</taxon>
        <taxon>Pseudomonadota</taxon>
        <taxon>Alphaproteobacteria</taxon>
        <taxon>Acetobacterales</taxon>
        <taxon>Acetobacteraceae</taxon>
        <taxon>Aristophania</taxon>
    </lineage>
</organism>
<dbReference type="AlphaFoldDB" id="A0A6P1NJA4"/>
<accession>A0A6P1NJA4</accession>
<dbReference type="EMBL" id="CP047652">
    <property type="protein sequence ID" value="QHI94941.1"/>
    <property type="molecule type" value="Genomic_DNA"/>
</dbReference>
<evidence type="ECO:0000256" key="3">
    <source>
        <dbReference type="ARBA" id="ARBA00022989"/>
    </source>
</evidence>